<protein>
    <submittedName>
        <fullName evidence="1">Uncharacterized protein</fullName>
    </submittedName>
</protein>
<proteinExistence type="predicted"/>
<gene>
    <name evidence="1" type="ORF">KC669_04850</name>
</gene>
<accession>A0A955LAR9</accession>
<reference evidence="1" key="1">
    <citation type="submission" date="2020-04" db="EMBL/GenBank/DDBJ databases">
        <authorList>
            <person name="Zhang T."/>
        </authorList>
    </citation>
    <scope>NUCLEOTIDE SEQUENCE</scope>
    <source>
        <strain evidence="1">HKST-UBA09</strain>
    </source>
</reference>
<reference evidence="1" key="2">
    <citation type="journal article" date="2021" name="Microbiome">
        <title>Successional dynamics and alternative stable states in a saline activated sludge microbial community over 9 years.</title>
        <authorList>
            <person name="Wang Y."/>
            <person name="Ye J."/>
            <person name="Ju F."/>
            <person name="Liu L."/>
            <person name="Boyd J.A."/>
            <person name="Deng Y."/>
            <person name="Parks D.H."/>
            <person name="Jiang X."/>
            <person name="Yin X."/>
            <person name="Woodcroft B.J."/>
            <person name="Tyson G.W."/>
            <person name="Hugenholtz P."/>
            <person name="Polz M.F."/>
            <person name="Zhang T."/>
        </authorList>
    </citation>
    <scope>NUCLEOTIDE SEQUENCE</scope>
    <source>
        <strain evidence="1">HKST-UBA09</strain>
    </source>
</reference>
<dbReference type="EMBL" id="JAGQLF010000091">
    <property type="protein sequence ID" value="MCA9387335.1"/>
    <property type="molecule type" value="Genomic_DNA"/>
</dbReference>
<dbReference type="Proteomes" id="UP000714915">
    <property type="component" value="Unassembled WGS sequence"/>
</dbReference>
<evidence type="ECO:0000313" key="1">
    <source>
        <dbReference type="EMBL" id="MCA9387335.1"/>
    </source>
</evidence>
<organism evidence="1 2">
    <name type="scientific">Candidatus Dojkabacteria bacterium</name>
    <dbReference type="NCBI Taxonomy" id="2099670"/>
    <lineage>
        <taxon>Bacteria</taxon>
        <taxon>Candidatus Dojkabacteria</taxon>
    </lineage>
</organism>
<name>A0A955LAR9_9BACT</name>
<dbReference type="AlphaFoldDB" id="A0A955LAR9"/>
<comment type="caution">
    <text evidence="1">The sequence shown here is derived from an EMBL/GenBank/DDBJ whole genome shotgun (WGS) entry which is preliminary data.</text>
</comment>
<evidence type="ECO:0000313" key="2">
    <source>
        <dbReference type="Proteomes" id="UP000714915"/>
    </source>
</evidence>
<sequence>MKKQFTMSMYFKQEDMYADMMKYIRELEERLDGSLVFNYQEGLDLYSFIVMVYASLDKQAQEDFLEIYKSITDNIDSQLNITESALNFMLGK</sequence>